<dbReference type="OrthoDB" id="9777890at2"/>
<keyword evidence="2" id="KW-1185">Reference proteome</keyword>
<evidence type="ECO:0000313" key="2">
    <source>
        <dbReference type="Proteomes" id="UP000003704"/>
    </source>
</evidence>
<dbReference type="AlphaFoldDB" id="I7ZFR5"/>
<dbReference type="Proteomes" id="UP000003704">
    <property type="component" value="Unassembled WGS sequence"/>
</dbReference>
<gene>
    <name evidence="1" type="ORF">WQQ_08910</name>
</gene>
<dbReference type="SUPFAM" id="SSF52540">
    <property type="entry name" value="P-loop containing nucleoside triphosphate hydrolases"/>
    <property type="match status" value="1"/>
</dbReference>
<evidence type="ECO:0000313" key="1">
    <source>
        <dbReference type="EMBL" id="EIT70754.1"/>
    </source>
</evidence>
<organism evidence="1 2">
    <name type="scientific">Hydrocarboniphaga effusa AP103</name>
    <dbReference type="NCBI Taxonomy" id="1172194"/>
    <lineage>
        <taxon>Bacteria</taxon>
        <taxon>Pseudomonadati</taxon>
        <taxon>Pseudomonadota</taxon>
        <taxon>Gammaproteobacteria</taxon>
        <taxon>Nevskiales</taxon>
        <taxon>Nevskiaceae</taxon>
        <taxon>Hydrocarboniphaga</taxon>
    </lineage>
</organism>
<dbReference type="InterPro" id="IPR027417">
    <property type="entry name" value="P-loop_NTPase"/>
</dbReference>
<dbReference type="InterPro" id="IPR052736">
    <property type="entry name" value="Stf3_sulfotransferase"/>
</dbReference>
<dbReference type="PATRIC" id="fig|1172194.4.peg.851"/>
<comment type="caution">
    <text evidence="1">The sequence shown here is derived from an EMBL/GenBank/DDBJ whole genome shotgun (WGS) entry which is preliminary data.</text>
</comment>
<dbReference type="RefSeq" id="WP_007183847.1">
    <property type="nucleotide sequence ID" value="NZ_AKGD01000001.1"/>
</dbReference>
<dbReference type="PANTHER" id="PTHR36451">
    <property type="entry name" value="PAPS-DEPENDENT SULFOTRANSFERASE STF3"/>
    <property type="match status" value="1"/>
</dbReference>
<proteinExistence type="predicted"/>
<dbReference type="Gene3D" id="3.40.50.300">
    <property type="entry name" value="P-loop containing nucleotide triphosphate hydrolases"/>
    <property type="match status" value="1"/>
</dbReference>
<sequence length="388" mass="44639">MTQQNPSFVASEAALHEAAAKRSGMRDFGSQDYRLALRKLLQALDQDTQLTPEGWRKYFDRIVQVLVSRTWSQKGWREHPDSLSYELKPPIVITGLPRTGTTALHRVLAMDPQFQGLEYWLIDNPMPRPPRSEWDANPLFKRAVDELETLYREVPAMKAAHPIIADEVYECLLLTRQDFLSIDWTTNANIPSYQQWWLEQDTEAMWRRYRDNLRLIGLHERDKTWLLKNPASLFGLAGFMKVFPQATIIQTHRNPITSVASGASLARMARIPYEGADTSRTAAARREVDLWGRGIEMAMEVRRQYPDRYVDVYFSDFASKPMDTIERIYAGCGLTLSDAAAAAMQRWLAENPQNKHGEHKYSLEGTGITEDDIHRRFEPYIDLYGLAA</sequence>
<name>I7ZFR5_9GAMM</name>
<dbReference type="STRING" id="1172194.WQQ_08910"/>
<dbReference type="PANTHER" id="PTHR36451:SF1">
    <property type="entry name" value="OMEGA-HYDROXY-BETA-DIHYDROMENAQUINONE-9 SULFOTRANSFERASE STF3"/>
    <property type="match status" value="1"/>
</dbReference>
<dbReference type="Pfam" id="PF13469">
    <property type="entry name" value="Sulfotransfer_3"/>
    <property type="match status" value="1"/>
</dbReference>
<dbReference type="EMBL" id="AKGD01000001">
    <property type="protein sequence ID" value="EIT70754.1"/>
    <property type="molecule type" value="Genomic_DNA"/>
</dbReference>
<accession>I7ZFR5</accession>
<reference evidence="1 2" key="1">
    <citation type="journal article" date="2012" name="J. Bacteriol.">
        <title>Genome Sequence of n-Alkane-Degrading Hydrocarboniphaga effusa Strain AP103T (ATCC BAA-332T).</title>
        <authorList>
            <person name="Chang H.K."/>
            <person name="Zylstra G.J."/>
            <person name="Chae J.C."/>
        </authorList>
    </citation>
    <scope>NUCLEOTIDE SEQUENCE [LARGE SCALE GENOMIC DNA]</scope>
    <source>
        <strain evidence="1 2">AP103</strain>
    </source>
</reference>
<protein>
    <recommendedName>
        <fullName evidence="3">Sulfotransferase</fullName>
    </recommendedName>
</protein>
<evidence type="ECO:0008006" key="3">
    <source>
        <dbReference type="Google" id="ProtNLM"/>
    </source>
</evidence>